<dbReference type="GeneID" id="55615780"/>
<sequence>MSDVTPTPSETPNVVIEDPKTRKKLNTALSILLLVIALVSMFWFIFPEAAPEGDLASRIERFITTAVLLVSAWFGLGVTNRNYPKF</sequence>
<evidence type="ECO:0000313" key="3">
    <source>
        <dbReference type="Proteomes" id="UP000298784"/>
    </source>
</evidence>
<keyword evidence="1" id="KW-1133">Transmembrane helix</keyword>
<feature type="transmembrane region" description="Helical" evidence="1">
    <location>
        <begin position="28"/>
        <end position="46"/>
    </location>
</feature>
<organism evidence="2 3">
    <name type="scientific">Microbacterium phage Akoni</name>
    <dbReference type="NCBI Taxonomy" id="2565510"/>
    <lineage>
        <taxon>Viruses</taxon>
        <taxon>Duplodnaviria</taxon>
        <taxon>Heunggongvirae</taxon>
        <taxon>Uroviricota</taxon>
        <taxon>Caudoviricetes</taxon>
        <taxon>Eekayvirinae</taxon>
        <taxon>Akonivirus</taxon>
        <taxon>Akonivirus akoni</taxon>
    </lineage>
</organism>
<keyword evidence="3" id="KW-1185">Reference proteome</keyword>
<proteinExistence type="predicted"/>
<reference evidence="2 3" key="1">
    <citation type="submission" date="2019-04" db="EMBL/GenBank/DDBJ databases">
        <authorList>
            <person name="Fakhre F."/>
            <person name="Gonzalez R.M."/>
            <person name="Howells E.K."/>
            <person name="Otero L.A."/>
            <person name="Pegoraro K.N."/>
            <person name="Robichaux K.C."/>
            <person name="Rodier A."/>
            <person name="Sadowski C.L."/>
            <person name="Carter V.P."/>
            <person name="Gray A.D."/>
            <person name="Klein G.C."/>
            <person name="Lebosada C."/>
            <person name="Miklaszewski C.M."/>
            <person name="Sutton S.N."/>
            <person name="Pollenz R.S."/>
            <person name="Garlena R.A."/>
            <person name="Russell D.A."/>
            <person name="Pope W.H."/>
            <person name="Jacobs-Sera D."/>
            <person name="Hatfull G.F."/>
        </authorList>
    </citation>
    <scope>NUCLEOTIDE SEQUENCE [LARGE SCALE GENOMIC DNA]</scope>
</reference>
<evidence type="ECO:0000256" key="1">
    <source>
        <dbReference type="SAM" id="Phobius"/>
    </source>
</evidence>
<dbReference type="EMBL" id="MK757449">
    <property type="protein sequence ID" value="QCG78327.1"/>
    <property type="molecule type" value="Genomic_DNA"/>
</dbReference>
<name>A0A4D6TBN6_9CAUD</name>
<feature type="transmembrane region" description="Helical" evidence="1">
    <location>
        <begin position="58"/>
        <end position="78"/>
    </location>
</feature>
<dbReference type="KEGG" id="vg:55615780"/>
<dbReference type="Proteomes" id="UP000298784">
    <property type="component" value="Segment"/>
</dbReference>
<gene>
    <name evidence="2" type="primary">41</name>
    <name evidence="2" type="ORF">SEA_AKONI_41</name>
</gene>
<dbReference type="RefSeq" id="YP_009845422.1">
    <property type="nucleotide sequence ID" value="NC_048761.1"/>
</dbReference>
<keyword evidence="1" id="KW-0472">Membrane</keyword>
<accession>A0A4D6TBN6</accession>
<keyword evidence="1" id="KW-0812">Transmembrane</keyword>
<evidence type="ECO:0000313" key="2">
    <source>
        <dbReference type="EMBL" id="QCG78327.1"/>
    </source>
</evidence>
<protein>
    <submittedName>
        <fullName evidence="2">Uncharacterized protein</fullName>
    </submittedName>
</protein>